<name>A0ABR3FIT9_9AGAR</name>
<reference evidence="2 3" key="1">
    <citation type="submission" date="2024-02" db="EMBL/GenBank/DDBJ databases">
        <title>A draft genome for the cacao thread blight pathogen Marasmius crinis-equi.</title>
        <authorList>
            <person name="Cohen S.P."/>
            <person name="Baruah I.K."/>
            <person name="Amoako-Attah I."/>
            <person name="Bukari Y."/>
            <person name="Meinhardt L.W."/>
            <person name="Bailey B.A."/>
        </authorList>
    </citation>
    <scope>NUCLEOTIDE SEQUENCE [LARGE SCALE GENOMIC DNA]</scope>
    <source>
        <strain evidence="2 3">GH-76</strain>
    </source>
</reference>
<proteinExistence type="predicted"/>
<gene>
    <name evidence="2" type="ORF">V5O48_006850</name>
</gene>
<dbReference type="InterPro" id="IPR001155">
    <property type="entry name" value="OxRdtase_FMN_N"/>
</dbReference>
<dbReference type="SUPFAM" id="SSF51395">
    <property type="entry name" value="FMN-linked oxidoreductases"/>
    <property type="match status" value="1"/>
</dbReference>
<dbReference type="PANTHER" id="PTHR22893">
    <property type="entry name" value="NADH OXIDOREDUCTASE-RELATED"/>
    <property type="match status" value="1"/>
</dbReference>
<dbReference type="EMBL" id="JBAHYK010000334">
    <property type="protein sequence ID" value="KAL0575124.1"/>
    <property type="molecule type" value="Genomic_DNA"/>
</dbReference>
<dbReference type="InterPro" id="IPR013785">
    <property type="entry name" value="Aldolase_TIM"/>
</dbReference>
<comment type="caution">
    <text evidence="2">The sequence shown here is derived from an EMBL/GenBank/DDBJ whole genome shotgun (WGS) entry which is preliminary data.</text>
</comment>
<feature type="domain" description="NADH:flavin oxidoreductase/NADH oxidase N-terminal" evidence="1">
    <location>
        <begin position="7"/>
        <end position="349"/>
    </location>
</feature>
<evidence type="ECO:0000313" key="3">
    <source>
        <dbReference type="Proteomes" id="UP001465976"/>
    </source>
</evidence>
<dbReference type="Proteomes" id="UP001465976">
    <property type="component" value="Unassembled WGS sequence"/>
</dbReference>
<dbReference type="PANTHER" id="PTHR22893:SF91">
    <property type="entry name" value="NADPH DEHYDROGENASE 2-RELATED"/>
    <property type="match status" value="1"/>
</dbReference>
<protein>
    <recommendedName>
        <fullName evidence="1">NADH:flavin oxidoreductase/NADH oxidase N-terminal domain-containing protein</fullName>
    </recommendedName>
</protein>
<evidence type="ECO:0000259" key="1">
    <source>
        <dbReference type="Pfam" id="PF00724"/>
    </source>
</evidence>
<dbReference type="Pfam" id="PF00724">
    <property type="entry name" value="Oxidored_FMN"/>
    <property type="match status" value="1"/>
</dbReference>
<dbReference type="Gene3D" id="3.20.20.70">
    <property type="entry name" value="Aldolase class I"/>
    <property type="match status" value="1"/>
</dbReference>
<sequence>MASVAPLFQSLKVGSLTLKNRVVMSALTRSRSIQNATPNEVNVEYYRQRARGGTGLIVSEGVLITPQGTEWPYVPGISTDEHVQGWKKVTDAVHEEGGLIFCQLWHLGRVSHPDAPEQKKAGVPVYAPSAISARGGKFRFLEGAPGYQKPTEIDDPRKLIEQFRQAAIKAKAAGFDGVELHGANGYLIHQFLDTTSNKRTDQWGGSVENRARFGLETLKVLNEVWGSDRVGVKLSPSGGYNDMGMPLDETLETFRYFISEADKLNIAYFTLVRYLEMTDPVIDGNKRGTVHDVVASYRPYVKNAKFFANGGIFPDEAVKLVSEGTSDAIVFGFLYVAHPDLAKRIQFGKSLHPEATKLGSLYGAGGSIEDQVLGYTDYPEEKYD</sequence>
<organism evidence="2 3">
    <name type="scientific">Marasmius crinis-equi</name>
    <dbReference type="NCBI Taxonomy" id="585013"/>
    <lineage>
        <taxon>Eukaryota</taxon>
        <taxon>Fungi</taxon>
        <taxon>Dikarya</taxon>
        <taxon>Basidiomycota</taxon>
        <taxon>Agaricomycotina</taxon>
        <taxon>Agaricomycetes</taxon>
        <taxon>Agaricomycetidae</taxon>
        <taxon>Agaricales</taxon>
        <taxon>Marasmiineae</taxon>
        <taxon>Marasmiaceae</taxon>
        <taxon>Marasmius</taxon>
    </lineage>
</organism>
<accession>A0ABR3FIT9</accession>
<dbReference type="CDD" id="cd02933">
    <property type="entry name" value="OYE_like_FMN"/>
    <property type="match status" value="1"/>
</dbReference>
<keyword evidence="3" id="KW-1185">Reference proteome</keyword>
<evidence type="ECO:0000313" key="2">
    <source>
        <dbReference type="EMBL" id="KAL0575124.1"/>
    </source>
</evidence>
<dbReference type="InterPro" id="IPR045247">
    <property type="entry name" value="Oye-like"/>
</dbReference>